<comment type="similarity">
    <text evidence="6">Belongs to the glycosyl hydrolase 13 family. GlgE subfamily.</text>
</comment>
<dbReference type="PANTHER" id="PTHR47786:SF2">
    <property type="entry name" value="GLYCOSYL HYDROLASE FAMILY 13 CATALYTIC DOMAIN-CONTAINING PROTEIN"/>
    <property type="match status" value="1"/>
</dbReference>
<evidence type="ECO:0000256" key="6">
    <source>
        <dbReference type="HAMAP-Rule" id="MF_02124"/>
    </source>
</evidence>
<feature type="region of interest" description="Disordered" evidence="7">
    <location>
        <begin position="365"/>
        <end position="399"/>
    </location>
</feature>
<organism evidence="9 10">
    <name type="scientific">Pseudomonas salomonii</name>
    <dbReference type="NCBI Taxonomy" id="191391"/>
    <lineage>
        <taxon>Bacteria</taxon>
        <taxon>Pseudomonadati</taxon>
        <taxon>Pseudomonadota</taxon>
        <taxon>Gammaproteobacteria</taxon>
        <taxon>Pseudomonadales</taxon>
        <taxon>Pseudomonadaceae</taxon>
        <taxon>Pseudomonas</taxon>
    </lineage>
</organism>
<evidence type="ECO:0000256" key="2">
    <source>
        <dbReference type="ARBA" id="ARBA00022676"/>
    </source>
</evidence>
<reference evidence="9 10" key="1">
    <citation type="submission" date="2018-08" db="EMBL/GenBank/DDBJ databases">
        <title>Recombination of ecologically and evolutionarily significant loci maintains genetic cohesion in the Pseudomonas syringae species complex.</title>
        <authorList>
            <person name="Dillon M."/>
            <person name="Thakur S."/>
            <person name="Almeida R.N.D."/>
            <person name="Weir B.S."/>
            <person name="Guttman D.S."/>
        </authorList>
    </citation>
    <scope>NUCLEOTIDE SEQUENCE [LARGE SCALE GENOMIC DNA]</scope>
    <source>
        <strain evidence="9 10">ICMP 11288</strain>
    </source>
</reference>
<feature type="binding site" evidence="6">
    <location>
        <position position="500"/>
    </location>
    <ligand>
        <name>alpha-maltose 1-phosphate</name>
        <dbReference type="ChEBI" id="CHEBI:63576"/>
    </ligand>
</feature>
<proteinExistence type="inferred from homology"/>
<feature type="binding site" evidence="6">
    <location>
        <position position="367"/>
    </location>
    <ligand>
        <name>alpha-maltose 1-phosphate</name>
        <dbReference type="ChEBI" id="CHEBI:63576"/>
    </ligand>
</feature>
<evidence type="ECO:0000256" key="1">
    <source>
        <dbReference type="ARBA" id="ARBA00011738"/>
    </source>
</evidence>
<dbReference type="EMBL" id="RBRL01000045">
    <property type="protein sequence ID" value="RMQ92433.1"/>
    <property type="molecule type" value="Genomic_DNA"/>
</dbReference>
<feature type="binding site" evidence="6">
    <location>
        <begin position="639"/>
        <end position="640"/>
    </location>
    <ligand>
        <name>alpha-maltose 1-phosphate</name>
        <dbReference type="ChEBI" id="CHEBI:63576"/>
    </ligand>
</feature>
<dbReference type="EC" id="2.4.99.16" evidence="6"/>
<dbReference type="InterPro" id="IPR006047">
    <property type="entry name" value="GH13_cat_dom"/>
</dbReference>
<dbReference type="AlphaFoldDB" id="A0A3M4QPQ2"/>
<accession>A0A3M4QPQ2</accession>
<dbReference type="GO" id="GO:0016758">
    <property type="term" value="F:hexosyltransferase activity"/>
    <property type="evidence" value="ECO:0007669"/>
    <property type="project" value="UniProtKB-UniRule"/>
</dbReference>
<dbReference type="InterPro" id="IPR026585">
    <property type="entry name" value="GlgE"/>
</dbReference>
<dbReference type="Gene3D" id="3.20.20.80">
    <property type="entry name" value="Glycosidases"/>
    <property type="match status" value="1"/>
</dbReference>
<keyword evidence="4 6" id="KW-0119">Carbohydrate metabolism</keyword>
<dbReference type="Pfam" id="PF00128">
    <property type="entry name" value="Alpha-amylase"/>
    <property type="match status" value="1"/>
</dbReference>
<evidence type="ECO:0000256" key="7">
    <source>
        <dbReference type="SAM" id="MobiDB-lite"/>
    </source>
</evidence>
<dbReference type="HAMAP" id="MF_02124">
    <property type="entry name" value="GlgE"/>
    <property type="match status" value="1"/>
</dbReference>
<dbReference type="SMART" id="SM00642">
    <property type="entry name" value="Aamy"/>
    <property type="match status" value="1"/>
</dbReference>
<dbReference type="InterPro" id="IPR013783">
    <property type="entry name" value="Ig-like_fold"/>
</dbReference>
<keyword evidence="2 6" id="KW-0328">Glycosyltransferase</keyword>
<feature type="site" description="Transition state stabilizer" evidence="6">
    <location>
        <position position="586"/>
    </location>
</feature>
<dbReference type="PANTHER" id="PTHR47786">
    <property type="entry name" value="ALPHA-1,4-GLUCAN:MALTOSE-1-PHOSPHATE MALTOSYLTRANSFERASE"/>
    <property type="match status" value="1"/>
</dbReference>
<feature type="active site" description="Proton donor" evidence="6">
    <location>
        <position position="528"/>
    </location>
</feature>
<sequence length="767" mass="86629">MAPVRVALFPESVAVRWAAEWGCRYSGPGFQPGSGYSSVWPPLCFALSVDNRGAGLIPAQWRHIHLNFSSQPRLGPITALLRESGAVSEFGSSKERPQGVRGRCSMTAETLTPEDSILPLSQALLLPRIAIESTTPVIDGGEFAVKAVVGQRVNVTSKVFADGHDKLAVLIRWRPLQDESWHSVVMTDVGNNGWEGAFTVAQQGPHEYCIEAWIDTFASFCYELRKKHEAGVPVSLELQEGRSLVLQAAERSDNELRDRLMLLHHELSGLLETEQVAQFLHEDSAHLMTQADHRAYLSVSTVYPIDVEREAAQFASWYELFPRSITDDPARHGTFNDVHARLSMIHDMGFDVLYFPPIHPIGRSHRKGKNNSLTAGADDPGSPYAIGSEEGGHEAIHPQLGSRDDFRRLVKAAAEHGLEIALDFAIQCSQDHPWLKQHPGWFNWRPDGTIKYAENPPKKYQDIVNVDFYAADSIPSLWTELRDIVVGWVEEGVKTFRVDNPHTKPLPFWQWLISDVRSRHPEVIFLAEAFTTPAMMARLGKVGYSQSYTYFTWRNTKAELSEYLTQLNESPWRECYRPNFFVNTPDINPGFLHESGRPGFLIRAALATMGSGLWGMYSGFELCEAAPVPGKEEYLDSEKYEIRPRDFTAPGNIIAEIAQLNRIRRQNPALHTHLGLKLYNAWNDNILYFGKRSDDGSNFILVAVNLDPFNAQEAHFELPLWELGLPDDAETQGEDLMNGHRWTWYGKNQWMRIEPQMPFGIWRITVS</sequence>
<dbReference type="InterPro" id="IPR017853">
    <property type="entry name" value="GH"/>
</dbReference>
<comment type="catalytic activity">
    <reaction evidence="5 6">
        <text>alpha-maltose 1-phosphate + [(1-&gt;4)-alpha-D-glucosyl](n) = [(1-&gt;4)-alpha-D-glucosyl](n+2) + phosphate</text>
        <dbReference type="Rhea" id="RHEA:42692"/>
        <dbReference type="Rhea" id="RHEA-COMP:9584"/>
        <dbReference type="Rhea" id="RHEA-COMP:10183"/>
        <dbReference type="ChEBI" id="CHEBI:15444"/>
        <dbReference type="ChEBI" id="CHEBI:43474"/>
        <dbReference type="ChEBI" id="CHEBI:63576"/>
        <dbReference type="EC" id="2.4.99.16"/>
    </reaction>
</comment>
<dbReference type="Gene3D" id="1.20.58.80">
    <property type="entry name" value="Phosphotransferase system, lactose/cellobiose-type IIA subunit"/>
    <property type="match status" value="1"/>
</dbReference>
<comment type="function">
    <text evidence="6">Maltosyltransferase that uses maltose 1-phosphate (M1P) as the sugar donor to elongate linear or branched alpha-(1-&gt;4)-glucans. Is involved in a branched alpha-glucan biosynthetic pathway from trehalose, together with TreS, Mak and GlgB.</text>
</comment>
<evidence type="ECO:0000256" key="4">
    <source>
        <dbReference type="ARBA" id="ARBA00023277"/>
    </source>
</evidence>
<evidence type="ECO:0000256" key="5">
    <source>
        <dbReference type="ARBA" id="ARBA00048735"/>
    </source>
</evidence>
<dbReference type="InterPro" id="IPR013780">
    <property type="entry name" value="Glyco_hydro_b"/>
</dbReference>
<feature type="active site" description="Nucleophile" evidence="6">
    <location>
        <position position="499"/>
    </location>
</feature>
<dbReference type="GO" id="GO:0004553">
    <property type="term" value="F:hydrolase activity, hydrolyzing O-glycosyl compounds"/>
    <property type="evidence" value="ECO:0007669"/>
    <property type="project" value="InterPro"/>
</dbReference>
<protein>
    <recommendedName>
        <fullName evidence="6">Alpha-1,4-glucan:maltose-1-phosphate maltosyltransferase</fullName>
        <shortName evidence="6">GMPMT</shortName>
        <ecNumber evidence="6">2.4.99.16</ecNumber>
    </recommendedName>
    <alternativeName>
        <fullName evidence="6">(1-&gt;4)-alpha-D-glucan:maltose-1-phosphate alpha-D-maltosyltransferase</fullName>
    </alternativeName>
</protein>
<feature type="compositionally biased region" description="Basic and acidic residues" evidence="7">
    <location>
        <begin position="390"/>
        <end position="399"/>
    </location>
</feature>
<name>A0A3M4QPQ2_9PSED</name>
<dbReference type="GO" id="GO:0030979">
    <property type="term" value="P:alpha-glucan biosynthetic process"/>
    <property type="evidence" value="ECO:0007669"/>
    <property type="project" value="UniProtKB-UniRule"/>
</dbReference>
<dbReference type="Pfam" id="PF11896">
    <property type="entry name" value="GlgE_dom_N_S"/>
    <property type="match status" value="1"/>
</dbReference>
<dbReference type="Pfam" id="PF21702">
    <property type="entry name" value="GLGE_C"/>
    <property type="match status" value="1"/>
</dbReference>
<dbReference type="Gene3D" id="2.60.40.1180">
    <property type="entry name" value="Golgi alpha-mannosidase II"/>
    <property type="match status" value="1"/>
</dbReference>
<evidence type="ECO:0000259" key="8">
    <source>
        <dbReference type="SMART" id="SM00642"/>
    </source>
</evidence>
<gene>
    <name evidence="6" type="primary">glgE</name>
    <name evidence="9" type="ORF">ALP97_04694</name>
</gene>
<evidence type="ECO:0000256" key="3">
    <source>
        <dbReference type="ARBA" id="ARBA00022679"/>
    </source>
</evidence>
<evidence type="ECO:0000313" key="10">
    <source>
        <dbReference type="Proteomes" id="UP000277179"/>
    </source>
</evidence>
<dbReference type="Gene3D" id="2.60.40.10">
    <property type="entry name" value="Immunoglobulins"/>
    <property type="match status" value="1"/>
</dbReference>
<comment type="subunit">
    <text evidence="1 6">Homodimer.</text>
</comment>
<feature type="binding site" evidence="6">
    <location>
        <position position="427"/>
    </location>
    <ligand>
        <name>alpha-maltose 1-phosphate</name>
        <dbReference type="ChEBI" id="CHEBI:63576"/>
    </ligand>
</feature>
<evidence type="ECO:0000313" key="9">
    <source>
        <dbReference type="EMBL" id="RMQ92433.1"/>
    </source>
</evidence>
<feature type="binding site" evidence="6">
    <location>
        <position position="462"/>
    </location>
    <ligand>
        <name>alpha-maltose 1-phosphate</name>
        <dbReference type="ChEBI" id="CHEBI:63576"/>
    </ligand>
</feature>
<keyword evidence="3 6" id="KW-0808">Transferase</keyword>
<dbReference type="Proteomes" id="UP000277179">
    <property type="component" value="Unassembled WGS sequence"/>
</dbReference>
<dbReference type="InterPro" id="IPR049171">
    <property type="entry name" value="GLGE_C"/>
</dbReference>
<feature type="domain" description="Glycosyl hydrolase family 13 catalytic" evidence="8">
    <location>
        <begin position="319"/>
        <end position="664"/>
    </location>
</feature>
<comment type="caution">
    <text evidence="9">The sequence shown here is derived from an EMBL/GenBank/DDBJ whole genome shotgun (WGS) entry which is preliminary data.</text>
</comment>
<dbReference type="InterPro" id="IPR021828">
    <property type="entry name" value="GlgE_dom_N/S"/>
</dbReference>
<dbReference type="CDD" id="cd11344">
    <property type="entry name" value="AmyAc_GlgE_like"/>
    <property type="match status" value="1"/>
</dbReference>
<dbReference type="SUPFAM" id="SSF51445">
    <property type="entry name" value="(Trans)glycosidases"/>
    <property type="match status" value="1"/>
</dbReference>